<keyword evidence="6 12" id="KW-0732">Signal</keyword>
<dbReference type="SUPFAM" id="SSF57288">
    <property type="entry name" value="Midkine"/>
    <property type="match status" value="2"/>
</dbReference>
<feature type="domain" description="Pleiotrophin/Midkine C-terminal" evidence="13">
    <location>
        <begin position="117"/>
        <end position="176"/>
    </location>
</feature>
<keyword evidence="3" id="KW-0217">Developmental protein</keyword>
<evidence type="ECO:0000256" key="11">
    <source>
        <dbReference type="SAM" id="MobiDB-lite"/>
    </source>
</evidence>
<comment type="function">
    <text evidence="10">Secreted protein that functions as cytokine and growth factor and mediates its signal through cell-surface proteoglycan and non-proteoglycan receptors. Regulates many processes like inflammatory response, cell proliferation, cell adhesion, cell growth, cell survival, tissue regeneration, cell differentiation and cell migration.</text>
</comment>
<comment type="subcellular location">
    <subcellularLocation>
        <location evidence="1 10">Secreted</location>
    </subcellularLocation>
</comment>
<feature type="region of interest" description="Disordered" evidence="11">
    <location>
        <begin position="157"/>
        <end position="177"/>
    </location>
</feature>
<evidence type="ECO:0000256" key="4">
    <source>
        <dbReference type="ARBA" id="ARBA00022525"/>
    </source>
</evidence>
<evidence type="ECO:0000256" key="2">
    <source>
        <dbReference type="ARBA" id="ARBA00005403"/>
    </source>
</evidence>
<dbReference type="InterPro" id="IPR038130">
    <property type="entry name" value="PTN/MK_C_dom_sf"/>
</dbReference>
<evidence type="ECO:0000256" key="5">
    <source>
        <dbReference type="ARBA" id="ARBA00022674"/>
    </source>
</evidence>
<dbReference type="InterPro" id="IPR000762">
    <property type="entry name" value="Midkine_heparin-bd_GF"/>
</dbReference>
<evidence type="ECO:0000256" key="9">
    <source>
        <dbReference type="ARBA" id="ARBA00023246"/>
    </source>
</evidence>
<dbReference type="PRINTS" id="PR00269">
    <property type="entry name" value="PTNMIDKINE"/>
</dbReference>
<dbReference type="OrthoDB" id="8818336at2759"/>
<organism evidence="15 16">
    <name type="scientific">Betta splendens</name>
    <name type="common">Siamese fighting fish</name>
    <dbReference type="NCBI Taxonomy" id="158456"/>
    <lineage>
        <taxon>Eukaryota</taxon>
        <taxon>Metazoa</taxon>
        <taxon>Chordata</taxon>
        <taxon>Craniata</taxon>
        <taxon>Vertebrata</taxon>
        <taxon>Euteleostomi</taxon>
        <taxon>Actinopterygii</taxon>
        <taxon>Neopterygii</taxon>
        <taxon>Teleostei</taxon>
        <taxon>Neoteleostei</taxon>
        <taxon>Acanthomorphata</taxon>
        <taxon>Anabantaria</taxon>
        <taxon>Anabantiformes</taxon>
        <taxon>Anabantoidei</taxon>
        <taxon>Osphronemidae</taxon>
        <taxon>Betta</taxon>
    </lineage>
</organism>
<proteinExistence type="inferred from homology"/>
<dbReference type="Gene3D" id="2.30.90.10">
    <property type="entry name" value="Heparin-binding Growth Factor, Midkine, Chain A- C-terminal Domain"/>
    <property type="match status" value="1"/>
</dbReference>
<dbReference type="InterPro" id="IPR020090">
    <property type="entry name" value="PTN/MK_C_dom"/>
</dbReference>
<sequence length="177" mass="19629">MMRPLGGDVRRLHHSSPGLDSSWMRAALLLLLLLALIGIERVAGGKNKKERSKPSQSGSECTDWRYGNCVPSNGDCGPGFREGSCDQQTMKMKCKVPCKWRRQLFRGDDGIRHSGAADCRYRFGSWGECDQSTGARTRIGTLRRALNNAECQQTVSLSKPCSKSRRKPGKKRKGKGN</sequence>
<evidence type="ECO:0000313" key="16">
    <source>
        <dbReference type="RefSeq" id="XP_040925797.1"/>
    </source>
</evidence>
<dbReference type="Pfam" id="PF05196">
    <property type="entry name" value="PTN_MK_N"/>
    <property type="match status" value="1"/>
</dbReference>
<comment type="similarity">
    <text evidence="2 10">Belongs to the pleiotrophin family.</text>
</comment>
<protein>
    <recommendedName>
        <fullName evidence="10">Midkine</fullName>
        <shortName evidence="10">MK</shortName>
    </recommendedName>
</protein>
<evidence type="ECO:0000256" key="12">
    <source>
        <dbReference type="SAM" id="SignalP"/>
    </source>
</evidence>
<accession>A0A8M1HBU0</accession>
<evidence type="ECO:0000256" key="1">
    <source>
        <dbReference type="ARBA" id="ARBA00004613"/>
    </source>
</evidence>
<dbReference type="InterPro" id="IPR020091">
    <property type="entry name" value="PTN/MK_diS_sf"/>
</dbReference>
<evidence type="ECO:0000256" key="7">
    <source>
        <dbReference type="ARBA" id="ARBA00023030"/>
    </source>
</evidence>
<dbReference type="InterPro" id="IPR037122">
    <property type="entry name" value="PTN/MK_N_dom_sf"/>
</dbReference>
<dbReference type="InterPro" id="IPR020089">
    <property type="entry name" value="PTN/MK_N_dom"/>
</dbReference>
<dbReference type="Proteomes" id="UP000515150">
    <property type="component" value="Chromosome 2"/>
</dbReference>
<feature type="compositionally biased region" description="Basic residues" evidence="11">
    <location>
        <begin position="162"/>
        <end position="177"/>
    </location>
</feature>
<keyword evidence="5 10" id="KW-0358">Heparin-binding</keyword>
<dbReference type="RefSeq" id="XP_040925797.1">
    <property type="nucleotide sequence ID" value="XM_041069863.2"/>
</dbReference>
<dbReference type="GO" id="GO:0008201">
    <property type="term" value="F:heparin binding"/>
    <property type="evidence" value="ECO:0007669"/>
    <property type="project" value="UniProtKB-UniRule"/>
</dbReference>
<dbReference type="PANTHER" id="PTHR13850">
    <property type="entry name" value="PLEIOTROPHIN FAMILY MEMBER"/>
    <property type="match status" value="1"/>
</dbReference>
<feature type="chain" id="PRO_5035475682" description="Midkine" evidence="12">
    <location>
        <begin position="45"/>
        <end position="177"/>
    </location>
</feature>
<feature type="signal peptide" evidence="12">
    <location>
        <begin position="1"/>
        <end position="44"/>
    </location>
</feature>
<keyword evidence="8 10" id="KW-1015">Disulfide bond</keyword>
<dbReference type="PANTHER" id="PTHR13850:SF2">
    <property type="entry name" value="MIDKINE"/>
    <property type="match status" value="1"/>
</dbReference>
<dbReference type="FunFam" id="2.30.90.10:FF:000001">
    <property type="entry name" value="Pleiotrophin"/>
    <property type="match status" value="1"/>
</dbReference>
<evidence type="ECO:0000313" key="15">
    <source>
        <dbReference type="Proteomes" id="UP000515150"/>
    </source>
</evidence>
<evidence type="ECO:0000256" key="3">
    <source>
        <dbReference type="ARBA" id="ARBA00022473"/>
    </source>
</evidence>
<evidence type="ECO:0000256" key="6">
    <source>
        <dbReference type="ARBA" id="ARBA00022729"/>
    </source>
</evidence>
<reference evidence="16" key="1">
    <citation type="submission" date="2025-08" db="UniProtKB">
        <authorList>
            <consortium name="RefSeq"/>
        </authorList>
    </citation>
    <scope>IDENTIFICATION</scope>
</reference>
<gene>
    <name evidence="16" type="primary">LOC114851143</name>
</gene>
<dbReference type="GeneID" id="114851143"/>
<keyword evidence="4 10" id="KW-0964">Secreted</keyword>
<dbReference type="GO" id="GO:0051781">
    <property type="term" value="P:positive regulation of cell division"/>
    <property type="evidence" value="ECO:0007669"/>
    <property type="project" value="UniProtKB-UniRule"/>
</dbReference>
<dbReference type="GO" id="GO:0005576">
    <property type="term" value="C:extracellular region"/>
    <property type="evidence" value="ECO:0007669"/>
    <property type="project" value="UniProtKB-SubCell"/>
</dbReference>
<evidence type="ECO:0000256" key="8">
    <source>
        <dbReference type="ARBA" id="ARBA00023157"/>
    </source>
</evidence>
<dbReference type="SMART" id="SM00193">
    <property type="entry name" value="PTN"/>
    <property type="match status" value="1"/>
</dbReference>
<dbReference type="GO" id="GO:0008083">
    <property type="term" value="F:growth factor activity"/>
    <property type="evidence" value="ECO:0007669"/>
    <property type="project" value="UniProtKB-UniRule"/>
</dbReference>
<keyword evidence="9 10" id="KW-0497">Mitogen</keyword>
<keyword evidence="15" id="KW-1185">Reference proteome</keyword>
<dbReference type="Pfam" id="PF01091">
    <property type="entry name" value="PTN_MK_C"/>
    <property type="match status" value="1"/>
</dbReference>
<dbReference type="AlphaFoldDB" id="A0A8M1HBU0"/>
<feature type="domain" description="Pleiotrophin/Midkine N-terminal" evidence="14">
    <location>
        <begin position="48"/>
        <end position="103"/>
    </location>
</feature>
<name>A0A8M1HBU0_BETSP</name>
<evidence type="ECO:0000259" key="13">
    <source>
        <dbReference type="Pfam" id="PF01091"/>
    </source>
</evidence>
<keyword evidence="7 10" id="KW-0339">Growth factor</keyword>
<evidence type="ECO:0000259" key="14">
    <source>
        <dbReference type="Pfam" id="PF05196"/>
    </source>
</evidence>
<evidence type="ECO:0000256" key="10">
    <source>
        <dbReference type="RuleBase" id="RU369117"/>
    </source>
</evidence>
<dbReference type="Gene3D" id="2.20.60.10">
    <property type="entry name" value="Pleiotrophin/Midkine, N-terminal domain"/>
    <property type="match status" value="1"/>
</dbReference>